<evidence type="ECO:0000313" key="1">
    <source>
        <dbReference type="EMBL" id="CAB5069264.1"/>
    </source>
</evidence>
<reference evidence="1" key="1">
    <citation type="submission" date="2020-05" db="EMBL/GenBank/DDBJ databases">
        <authorList>
            <person name="Chiriac C."/>
            <person name="Salcher M."/>
            <person name="Ghai R."/>
            <person name="Kavagutti S V."/>
        </authorList>
    </citation>
    <scope>NUCLEOTIDE SEQUENCE</scope>
</reference>
<sequence length="195" mass="19948">MAYLGRAKTLANPTHGDDMSDNATYIAYAAAYDDPDMALADFATLKEAGLRHITAALVRKDEKGRVHVHEKTYAGKAAGTAGIIGGAALGVIFPPAGAAIIADAVIGGAVLGSIGHFAGGLSRHNLKELGNLLDEGQAAVVAIAEDAVSTDINKALSHATKKANHALDKGDVDGAIEEIEKGLDKAIDVANKDLS</sequence>
<name>A0A6J7US99_9ZZZZ</name>
<dbReference type="EMBL" id="CAFBQW010000305">
    <property type="protein sequence ID" value="CAB5069264.1"/>
    <property type="molecule type" value="Genomic_DNA"/>
</dbReference>
<accession>A0A6J7US99</accession>
<proteinExistence type="predicted"/>
<gene>
    <name evidence="1" type="ORF">UFOPK4354_01921</name>
</gene>
<organism evidence="1">
    <name type="scientific">freshwater metagenome</name>
    <dbReference type="NCBI Taxonomy" id="449393"/>
    <lineage>
        <taxon>unclassified sequences</taxon>
        <taxon>metagenomes</taxon>
        <taxon>ecological metagenomes</taxon>
    </lineage>
</organism>
<protein>
    <submittedName>
        <fullName evidence="1">Unannotated protein</fullName>
    </submittedName>
</protein>
<dbReference type="AlphaFoldDB" id="A0A6J7US99"/>